<dbReference type="Gene3D" id="3.40.630.30">
    <property type="match status" value="1"/>
</dbReference>
<reference evidence="5 6" key="1">
    <citation type="submission" date="2018-01" db="EMBL/GenBank/DDBJ databases">
        <title>Genome sequence of Iodobacter sp. strain PCH194 isolated from Indian Trans-Himalaya.</title>
        <authorList>
            <person name="Kumar V."/>
            <person name="Thakur V."/>
            <person name="Kumar S."/>
            <person name="Singh D."/>
        </authorList>
    </citation>
    <scope>NUCLEOTIDE SEQUENCE [LARGE SCALE GENOMIC DNA]</scope>
    <source>
        <strain evidence="5 6">PCH194</strain>
    </source>
</reference>
<dbReference type="InterPro" id="IPR000182">
    <property type="entry name" value="GNAT_dom"/>
</dbReference>
<keyword evidence="2" id="KW-0012">Acyltransferase</keyword>
<dbReference type="GO" id="GO:0008999">
    <property type="term" value="F:protein-N-terminal-alanine acetyltransferase activity"/>
    <property type="evidence" value="ECO:0007669"/>
    <property type="project" value="TreeGrafter"/>
</dbReference>
<name>A0A7G3G8J0_9NEIS</name>
<feature type="domain" description="N-acetyltransferase" evidence="4">
    <location>
        <begin position="15"/>
        <end position="160"/>
    </location>
</feature>
<dbReference type="KEGG" id="ifl:C1H71_07165"/>
<evidence type="ECO:0000313" key="6">
    <source>
        <dbReference type="Proteomes" id="UP000515917"/>
    </source>
</evidence>
<evidence type="ECO:0000259" key="4">
    <source>
        <dbReference type="Pfam" id="PF13302"/>
    </source>
</evidence>
<dbReference type="PANTHER" id="PTHR43792">
    <property type="entry name" value="GNAT FAMILY, PUTATIVE (AFU_ORTHOLOGUE AFUA_3G00765)-RELATED-RELATED"/>
    <property type="match status" value="1"/>
</dbReference>
<evidence type="ECO:0000256" key="2">
    <source>
        <dbReference type="ARBA" id="ARBA00023315"/>
    </source>
</evidence>
<dbReference type="InterPro" id="IPR051531">
    <property type="entry name" value="N-acetyltransferase"/>
</dbReference>
<comment type="similarity">
    <text evidence="3">Belongs to the acetyltransferase family. RimJ subfamily.</text>
</comment>
<evidence type="ECO:0000256" key="1">
    <source>
        <dbReference type="ARBA" id="ARBA00022679"/>
    </source>
</evidence>
<evidence type="ECO:0000313" key="5">
    <source>
        <dbReference type="EMBL" id="QBC43343.1"/>
    </source>
</evidence>
<proteinExistence type="inferred from homology"/>
<dbReference type="Proteomes" id="UP000515917">
    <property type="component" value="Chromosome"/>
</dbReference>
<sequence length="193" mass="21905">MIFSRKAPESLQTERLSLVQANPKQAKLWAGFQQQNRAHLAPWDPLRDEAFFTAYAWQLRLENARLQYQQGSAAHWALLDKCSGEMLGQCSFSNIVQGPFMACHLGYSLAAHAEGKGLMFEALSTAIEHLFCTRDLHRIMANHLPSNLRSAQLLQRLNFEKEGYARSYLKIAGRWQDHVLNSLINPAHSQISV</sequence>
<dbReference type="EMBL" id="CP025781">
    <property type="protein sequence ID" value="QBC43343.1"/>
    <property type="molecule type" value="Genomic_DNA"/>
</dbReference>
<dbReference type="RefSeq" id="WP_130105922.1">
    <property type="nucleotide sequence ID" value="NZ_CP025781.1"/>
</dbReference>
<keyword evidence="1 5" id="KW-0808">Transferase</keyword>
<protein>
    <submittedName>
        <fullName evidence="5">30S ribosomal protein S5 alanine N-acetyltransferase</fullName>
    </submittedName>
</protein>
<dbReference type="GO" id="GO:0005737">
    <property type="term" value="C:cytoplasm"/>
    <property type="evidence" value="ECO:0007669"/>
    <property type="project" value="TreeGrafter"/>
</dbReference>
<keyword evidence="5" id="KW-0689">Ribosomal protein</keyword>
<accession>A0A7G3G8J0</accession>
<gene>
    <name evidence="5" type="ORF">C1H71_07165</name>
</gene>
<dbReference type="SUPFAM" id="SSF55729">
    <property type="entry name" value="Acyl-CoA N-acyltransferases (Nat)"/>
    <property type="match status" value="1"/>
</dbReference>
<keyword evidence="6" id="KW-1185">Reference proteome</keyword>
<dbReference type="PANTHER" id="PTHR43792:SF8">
    <property type="entry name" value="[RIBOSOMAL PROTEIN US5]-ALANINE N-ACETYLTRANSFERASE"/>
    <property type="match status" value="1"/>
</dbReference>
<dbReference type="Pfam" id="PF13302">
    <property type="entry name" value="Acetyltransf_3"/>
    <property type="match status" value="1"/>
</dbReference>
<dbReference type="GO" id="GO:0005840">
    <property type="term" value="C:ribosome"/>
    <property type="evidence" value="ECO:0007669"/>
    <property type="project" value="UniProtKB-KW"/>
</dbReference>
<evidence type="ECO:0000256" key="3">
    <source>
        <dbReference type="ARBA" id="ARBA00038502"/>
    </source>
</evidence>
<organism evidence="5 6">
    <name type="scientific">Iodobacter fluviatilis</name>
    <dbReference type="NCBI Taxonomy" id="537"/>
    <lineage>
        <taxon>Bacteria</taxon>
        <taxon>Pseudomonadati</taxon>
        <taxon>Pseudomonadota</taxon>
        <taxon>Betaproteobacteria</taxon>
        <taxon>Neisseriales</taxon>
        <taxon>Chitinibacteraceae</taxon>
        <taxon>Iodobacter</taxon>
    </lineage>
</organism>
<keyword evidence="5" id="KW-0687">Ribonucleoprotein</keyword>
<dbReference type="NCBIfam" id="NF008072">
    <property type="entry name" value="PRK10809.1"/>
    <property type="match status" value="1"/>
</dbReference>
<dbReference type="AlphaFoldDB" id="A0A7G3G8J0"/>
<dbReference type="InterPro" id="IPR016181">
    <property type="entry name" value="Acyl_CoA_acyltransferase"/>
</dbReference>